<proteinExistence type="predicted"/>
<protein>
    <submittedName>
        <fullName evidence="4">Helix-turn-helix domain-containing protein</fullName>
    </submittedName>
</protein>
<dbReference type="Pfam" id="PF12833">
    <property type="entry name" value="HTH_18"/>
    <property type="match status" value="1"/>
</dbReference>
<dbReference type="PROSITE" id="PS01124">
    <property type="entry name" value="HTH_ARAC_FAMILY_2"/>
    <property type="match status" value="1"/>
</dbReference>
<dbReference type="OrthoDB" id="9803764at2"/>
<dbReference type="Gene3D" id="3.40.50.880">
    <property type="match status" value="1"/>
</dbReference>
<dbReference type="PANTHER" id="PTHR43130:SF3">
    <property type="entry name" value="HTH-TYPE TRANSCRIPTIONAL REGULATOR RV1931C"/>
    <property type="match status" value="1"/>
</dbReference>
<evidence type="ECO:0000256" key="1">
    <source>
        <dbReference type="ARBA" id="ARBA00023015"/>
    </source>
</evidence>
<organism evidence="4 5">
    <name type="scientific">Aliikangiella coralliicola</name>
    <dbReference type="NCBI Taxonomy" id="2592383"/>
    <lineage>
        <taxon>Bacteria</taxon>
        <taxon>Pseudomonadati</taxon>
        <taxon>Pseudomonadota</taxon>
        <taxon>Gammaproteobacteria</taxon>
        <taxon>Oceanospirillales</taxon>
        <taxon>Pleioneaceae</taxon>
        <taxon>Aliikangiella</taxon>
    </lineage>
</organism>
<dbReference type="RefSeq" id="WP_142932493.1">
    <property type="nucleotide sequence ID" value="NZ_ML660166.1"/>
</dbReference>
<name>A0A545UAS5_9GAMM</name>
<accession>A0A545UAS5</accession>
<evidence type="ECO:0000256" key="2">
    <source>
        <dbReference type="ARBA" id="ARBA00023163"/>
    </source>
</evidence>
<dbReference type="InterPro" id="IPR052158">
    <property type="entry name" value="INH-QAR"/>
</dbReference>
<dbReference type="Gene3D" id="1.10.10.60">
    <property type="entry name" value="Homeodomain-like"/>
    <property type="match status" value="2"/>
</dbReference>
<evidence type="ECO:0000313" key="5">
    <source>
        <dbReference type="Proteomes" id="UP000315439"/>
    </source>
</evidence>
<dbReference type="InterPro" id="IPR018060">
    <property type="entry name" value="HTH_AraC"/>
</dbReference>
<dbReference type="InterPro" id="IPR009057">
    <property type="entry name" value="Homeodomain-like_sf"/>
</dbReference>
<dbReference type="AlphaFoldDB" id="A0A545UAS5"/>
<evidence type="ECO:0000313" key="4">
    <source>
        <dbReference type="EMBL" id="TQV86569.1"/>
    </source>
</evidence>
<dbReference type="InterPro" id="IPR002818">
    <property type="entry name" value="DJ-1/PfpI"/>
</dbReference>
<dbReference type="CDD" id="cd03138">
    <property type="entry name" value="GATase1_AraC_2"/>
    <property type="match status" value="1"/>
</dbReference>
<dbReference type="Pfam" id="PF01965">
    <property type="entry name" value="DJ-1_PfpI"/>
    <property type="match status" value="1"/>
</dbReference>
<evidence type="ECO:0000259" key="3">
    <source>
        <dbReference type="PROSITE" id="PS01124"/>
    </source>
</evidence>
<dbReference type="GO" id="GO:0003700">
    <property type="term" value="F:DNA-binding transcription factor activity"/>
    <property type="evidence" value="ECO:0007669"/>
    <property type="project" value="InterPro"/>
</dbReference>
<reference evidence="4 5" key="1">
    <citation type="submission" date="2019-07" db="EMBL/GenBank/DDBJ databases">
        <title>Draft genome for Aliikangiella sp. M105.</title>
        <authorList>
            <person name="Wang G."/>
        </authorList>
    </citation>
    <scope>NUCLEOTIDE SEQUENCE [LARGE SCALE GENOMIC DNA]</scope>
    <source>
        <strain evidence="4 5">M105</strain>
    </source>
</reference>
<dbReference type="GO" id="GO:0043565">
    <property type="term" value="F:sequence-specific DNA binding"/>
    <property type="evidence" value="ECO:0007669"/>
    <property type="project" value="InterPro"/>
</dbReference>
<dbReference type="SUPFAM" id="SSF46689">
    <property type="entry name" value="Homeodomain-like"/>
    <property type="match status" value="2"/>
</dbReference>
<dbReference type="InterPro" id="IPR029062">
    <property type="entry name" value="Class_I_gatase-like"/>
</dbReference>
<dbReference type="Proteomes" id="UP000315439">
    <property type="component" value="Unassembled WGS sequence"/>
</dbReference>
<sequence>MKKISILVSDDIVASSVTGPMDMFNVANAVWQHISDNQTEPLFDVSLVSQSGEPVTLKNGVAFHPKQKLSQLSDCEFLLIGAYSYGNPNGLNRYIRGQQSCYQHIRRIHHEGGMVGGYCSATFTLASSGLLDGIQATTSWFLKSLFAKKYPDVELVMDKLVVEQNGIWTAGASTSYLDLCLKVIEKLAGQQIASGISKVMLLDINRASQLPFMNLPSVVNHNDNVIAKCQDWIQKNLANNIHLDDMSNQSTMSKRNFIRRFKKAVGETPATYLQQIRVEAAKRYLETTDLNLEQIIGKVGYDDLSAFRRVFQKMTSLSPKEYRVKFATQI</sequence>
<dbReference type="SMART" id="SM00342">
    <property type="entry name" value="HTH_ARAC"/>
    <property type="match status" value="1"/>
</dbReference>
<dbReference type="PANTHER" id="PTHR43130">
    <property type="entry name" value="ARAC-FAMILY TRANSCRIPTIONAL REGULATOR"/>
    <property type="match status" value="1"/>
</dbReference>
<keyword evidence="2" id="KW-0804">Transcription</keyword>
<dbReference type="SUPFAM" id="SSF52317">
    <property type="entry name" value="Class I glutamine amidotransferase-like"/>
    <property type="match status" value="1"/>
</dbReference>
<keyword evidence="5" id="KW-1185">Reference proteome</keyword>
<comment type="caution">
    <text evidence="4">The sequence shown here is derived from an EMBL/GenBank/DDBJ whole genome shotgun (WGS) entry which is preliminary data.</text>
</comment>
<keyword evidence="1" id="KW-0805">Transcription regulation</keyword>
<feature type="domain" description="HTH araC/xylS-type" evidence="3">
    <location>
        <begin position="227"/>
        <end position="325"/>
    </location>
</feature>
<gene>
    <name evidence="4" type="ORF">FLL46_16840</name>
</gene>
<dbReference type="EMBL" id="VIKS01000010">
    <property type="protein sequence ID" value="TQV86569.1"/>
    <property type="molecule type" value="Genomic_DNA"/>
</dbReference>